<dbReference type="Gene3D" id="3.40.50.300">
    <property type="entry name" value="P-loop containing nucleotide triphosphate hydrolases"/>
    <property type="match status" value="2"/>
</dbReference>
<feature type="compositionally biased region" description="Basic and acidic residues" evidence="4">
    <location>
        <begin position="533"/>
        <end position="543"/>
    </location>
</feature>
<feature type="domain" description="ABC transporter" evidence="5">
    <location>
        <begin position="2"/>
        <end position="258"/>
    </location>
</feature>
<feature type="coiled-coil region" evidence="3">
    <location>
        <begin position="555"/>
        <end position="601"/>
    </location>
</feature>
<keyword evidence="1" id="KW-0547">Nucleotide-binding</keyword>
<dbReference type="Proteomes" id="UP000215559">
    <property type="component" value="Unassembled WGS sequence"/>
</dbReference>
<organism evidence="6 7">
    <name type="scientific">candidate division WOR-3 bacterium JGI_Cruoil_03_51_56</name>
    <dbReference type="NCBI Taxonomy" id="1973747"/>
    <lineage>
        <taxon>Bacteria</taxon>
        <taxon>Bacteria division WOR-3</taxon>
    </lineage>
</organism>
<dbReference type="Pfam" id="PF12848">
    <property type="entry name" value="ABC_tran_Xtn"/>
    <property type="match status" value="1"/>
</dbReference>
<dbReference type="InterPro" id="IPR003439">
    <property type="entry name" value="ABC_transporter-like_ATP-bd"/>
</dbReference>
<dbReference type="InterPro" id="IPR032781">
    <property type="entry name" value="ABC_tran_Xtn"/>
</dbReference>
<dbReference type="PROSITE" id="PS50893">
    <property type="entry name" value="ABC_TRANSPORTER_2"/>
    <property type="match status" value="2"/>
</dbReference>
<evidence type="ECO:0000313" key="7">
    <source>
        <dbReference type="Proteomes" id="UP000215559"/>
    </source>
</evidence>
<dbReference type="InterPro" id="IPR051309">
    <property type="entry name" value="ABCF_ATPase"/>
</dbReference>
<reference evidence="6 7" key="1">
    <citation type="submission" date="2017-07" db="EMBL/GenBank/DDBJ databases">
        <title>Recovery of genomes from metagenomes via a dereplication, aggregation, and scoring strategy.</title>
        <authorList>
            <person name="Sieber C.M."/>
            <person name="Probst A.J."/>
            <person name="Sharrar A."/>
            <person name="Thomas B.C."/>
            <person name="Hess M."/>
            <person name="Tringe S.G."/>
            <person name="Banfield J.F."/>
        </authorList>
    </citation>
    <scope>NUCLEOTIDE SEQUENCE [LARGE SCALE GENOMIC DNA]</scope>
    <source>
        <strain evidence="6">JGI_Cruoil_03_51_56</strain>
    </source>
</reference>
<dbReference type="EMBL" id="NOZP01000178">
    <property type="protein sequence ID" value="OYD14139.1"/>
    <property type="molecule type" value="Genomic_DNA"/>
</dbReference>
<sequence length="611" mass="69797">MVTFSNVGVEFGPQELFRDVSIVLGPSDRIGLVGPNGSGKSTILRMISRELEPSFGAVQIRKGMRIAYLPQTGVKMAHRTVLQEAVSAFSQLEADHNLMLKCEQEMARSGLNQRKLDVLLERYAEFQQRYETEGYTCKARAEKVLLKLGFKQVDFDAQLQSRSGGFRVRLALARMLLQKPDLLLLDEPTNYLDIRSIEWLQQYLAGFHGAFVIVAHDRYLLDGIVRKIWAIENRNVRAFVGNYSGYLRDKQVRDEQQKKKYGEQQAFIRRTKAFIAKFKGRKDTAKRAMSRQRMLDKLELIEQPRIETAIRIRFPEADEIYGRAFELCGVAKEFNGKQVFSGVNIAVKGGEKVGLFGANGSGKTTLLRIVARQLKPTQGQVWWSRKTEVAYYEQGAEERLDPSLTVLESLRSVAQGYTENELKGILGIFLFSGDDSEKKVGVLSGGERSRLAIIRVLLMPSNLLVLDEPTNHLDIQSRRVLFKAMSRYKRAVVFAAHDRFMLDRLAEKVVRVEAGKAVLFPGNYSYASSQPEKAQERRRENPKKIKKKVMKPVPIVRLKERLAQVRQDYQAARERFDLSRAWELTQEERDIQAEIERAEVKQVEGEADKVR</sequence>
<name>A0A235BQ52_UNCW3</name>
<dbReference type="SUPFAM" id="SSF52540">
    <property type="entry name" value="P-loop containing nucleoside triphosphate hydrolases"/>
    <property type="match status" value="2"/>
</dbReference>
<dbReference type="AlphaFoldDB" id="A0A235BQ52"/>
<accession>A0A235BQ52</accession>
<dbReference type="SMART" id="SM00382">
    <property type="entry name" value="AAA"/>
    <property type="match status" value="2"/>
</dbReference>
<dbReference type="PANTHER" id="PTHR42855:SF1">
    <property type="entry name" value="ABC TRANSPORTER DOMAIN-CONTAINING PROTEIN"/>
    <property type="match status" value="1"/>
</dbReference>
<keyword evidence="3" id="KW-0175">Coiled coil</keyword>
<dbReference type="GO" id="GO:0016887">
    <property type="term" value="F:ATP hydrolysis activity"/>
    <property type="evidence" value="ECO:0007669"/>
    <property type="project" value="InterPro"/>
</dbReference>
<dbReference type="PANTHER" id="PTHR42855">
    <property type="entry name" value="ABC TRANSPORTER ATP-BINDING SUBUNIT"/>
    <property type="match status" value="1"/>
</dbReference>
<evidence type="ECO:0000256" key="2">
    <source>
        <dbReference type="ARBA" id="ARBA00022840"/>
    </source>
</evidence>
<feature type="domain" description="ABC transporter" evidence="5">
    <location>
        <begin position="325"/>
        <end position="539"/>
    </location>
</feature>
<evidence type="ECO:0000256" key="1">
    <source>
        <dbReference type="ARBA" id="ARBA00022741"/>
    </source>
</evidence>
<dbReference type="PROSITE" id="PS00211">
    <property type="entry name" value="ABC_TRANSPORTER_1"/>
    <property type="match status" value="1"/>
</dbReference>
<evidence type="ECO:0000256" key="4">
    <source>
        <dbReference type="SAM" id="MobiDB-lite"/>
    </source>
</evidence>
<evidence type="ECO:0000256" key="3">
    <source>
        <dbReference type="SAM" id="Coils"/>
    </source>
</evidence>
<dbReference type="InterPro" id="IPR027417">
    <property type="entry name" value="P-loop_NTPase"/>
</dbReference>
<feature type="region of interest" description="Disordered" evidence="4">
    <location>
        <begin position="527"/>
        <end position="546"/>
    </location>
</feature>
<comment type="caution">
    <text evidence="6">The sequence shown here is derived from an EMBL/GenBank/DDBJ whole genome shotgun (WGS) entry which is preliminary data.</text>
</comment>
<evidence type="ECO:0000259" key="5">
    <source>
        <dbReference type="PROSITE" id="PS50893"/>
    </source>
</evidence>
<dbReference type="InterPro" id="IPR017871">
    <property type="entry name" value="ABC_transporter-like_CS"/>
</dbReference>
<dbReference type="CDD" id="cd03221">
    <property type="entry name" value="ABCF_EF-3"/>
    <property type="match status" value="2"/>
</dbReference>
<dbReference type="InterPro" id="IPR003593">
    <property type="entry name" value="AAA+_ATPase"/>
</dbReference>
<evidence type="ECO:0000313" key="6">
    <source>
        <dbReference type="EMBL" id="OYD14139.1"/>
    </source>
</evidence>
<proteinExistence type="predicted"/>
<protein>
    <recommendedName>
        <fullName evidence="5">ABC transporter domain-containing protein</fullName>
    </recommendedName>
</protein>
<gene>
    <name evidence="6" type="ORF">CH330_09275</name>
</gene>
<dbReference type="GO" id="GO:0005524">
    <property type="term" value="F:ATP binding"/>
    <property type="evidence" value="ECO:0007669"/>
    <property type="project" value="UniProtKB-KW"/>
</dbReference>
<keyword evidence="2" id="KW-0067">ATP-binding</keyword>
<dbReference type="Pfam" id="PF00005">
    <property type="entry name" value="ABC_tran"/>
    <property type="match status" value="2"/>
</dbReference>
<dbReference type="FunFam" id="3.40.50.300:FF:000011">
    <property type="entry name" value="Putative ABC transporter ATP-binding component"/>
    <property type="match status" value="1"/>
</dbReference>